<sequence>MNLFRQALAKIDAINSEDPTQEELDGQPIAKELLYSKRMSDKLDSFEPNAPEYLKIAARAQHIGRWKIARSSYPMDRVGYLRWREELKKMHAELTAAILEEVGYDTKFIEKVTHLIRKKQLKTDAETQLLEDVICLVFLENYFEEFAAKHEKDKVIDIVKKTWTKMSEKGHQAALQLSYSPESLLLIKEAVLD</sequence>
<dbReference type="InterPro" id="IPR025255">
    <property type="entry name" value="DUF4202"/>
</dbReference>
<keyword evidence="2" id="KW-1185">Reference proteome</keyword>
<reference evidence="1 2" key="1">
    <citation type="submission" date="2021-03" db="EMBL/GenBank/DDBJ databases">
        <title>novel species isolated from a fishpond in China.</title>
        <authorList>
            <person name="Lu H."/>
            <person name="Cai Z."/>
        </authorList>
    </citation>
    <scope>NUCLEOTIDE SEQUENCE [LARGE SCALE GENOMIC DNA]</scope>
    <source>
        <strain evidence="1 2">YJ13C</strain>
    </source>
</reference>
<organism evidence="1 2">
    <name type="scientific">Algoriphagus pacificus</name>
    <dbReference type="NCBI Taxonomy" id="2811234"/>
    <lineage>
        <taxon>Bacteria</taxon>
        <taxon>Pseudomonadati</taxon>
        <taxon>Bacteroidota</taxon>
        <taxon>Cytophagia</taxon>
        <taxon>Cytophagales</taxon>
        <taxon>Cyclobacteriaceae</taxon>
        <taxon>Algoriphagus</taxon>
    </lineage>
</organism>
<proteinExistence type="predicted"/>
<dbReference type="Pfam" id="PF13875">
    <property type="entry name" value="DUF4202"/>
    <property type="match status" value="1"/>
</dbReference>
<evidence type="ECO:0000313" key="1">
    <source>
        <dbReference type="EMBL" id="MBN7814484.1"/>
    </source>
</evidence>
<comment type="caution">
    <text evidence="1">The sequence shown here is derived from an EMBL/GenBank/DDBJ whole genome shotgun (WGS) entry which is preliminary data.</text>
</comment>
<dbReference type="EMBL" id="JAFKCU010000001">
    <property type="protein sequence ID" value="MBN7814484.1"/>
    <property type="molecule type" value="Genomic_DNA"/>
</dbReference>
<protein>
    <submittedName>
        <fullName evidence="1">DUF4202 domain-containing protein</fullName>
    </submittedName>
</protein>
<evidence type="ECO:0000313" key="2">
    <source>
        <dbReference type="Proteomes" id="UP000664480"/>
    </source>
</evidence>
<dbReference type="PANTHER" id="PTHR41729:SF1">
    <property type="entry name" value="GLUTAMYL-TRNA SYNTHETASE"/>
    <property type="match status" value="1"/>
</dbReference>
<dbReference type="RefSeq" id="WP_206585129.1">
    <property type="nucleotide sequence ID" value="NZ_JAFKCU010000001.1"/>
</dbReference>
<dbReference type="PANTHER" id="PTHR41729">
    <property type="entry name" value="GLUTAMYL-TRNA SYNTHETASE"/>
    <property type="match status" value="1"/>
</dbReference>
<name>A0ABS3CD69_9BACT</name>
<gene>
    <name evidence="1" type="ORF">J0A69_03545</name>
</gene>
<dbReference type="Proteomes" id="UP000664480">
    <property type="component" value="Unassembled WGS sequence"/>
</dbReference>
<accession>A0ABS3CD69</accession>